<gene>
    <name evidence="3" type="ORF">PRELSG_0816800</name>
</gene>
<dbReference type="KEGG" id="prel:PRELSG_0816800"/>
<reference evidence="3 4" key="1">
    <citation type="submission" date="2015-04" db="EMBL/GenBank/DDBJ databases">
        <authorList>
            <consortium name="Pathogen Informatics"/>
        </authorList>
    </citation>
    <scope>NUCLEOTIDE SEQUENCE [LARGE SCALE GENOMIC DNA]</scope>
    <source>
        <strain evidence="3 4">SGS1</strain>
    </source>
</reference>
<protein>
    <submittedName>
        <fullName evidence="3">Uncharacterized protein</fullName>
    </submittedName>
</protein>
<dbReference type="VEuPathDB" id="PlasmoDB:PRELSG_0816800"/>
<sequence>MKTYRNDLKNGSQNLNLFKNKMKERSRTDLTNNKLADSDIYENINESHVTHNNQNENKSYNEENKNRISFRYCVDNLSDSTNPSTNKDYTKFYKKKNNSEHKNGKDKVSSLSQVIENKKHLNGYDKMKEKKEKKILSSYYLCKKKTPVNASNTSKNTSKHFMNNNNNSSEKKWKFDEKKNLEYYKYITDDKRENKGKNDEIQELPDIEMKKKKKYTTHYFNICDDNDINTSHLNIIKKLLCINDEQLKDVVNVSNFSIDLDINSFYYNFIKENSEYSILYYNINHNKNIYDIKEQRDYTNEKIISYKQVSSLNFGMYVCNISIQESCYFYYSLFNKVNNKSNYNLKRKESEETFLEDHEVKKGSSSSSNNYLSGNYFNNNIKYEIEKKYKIDSINNEMKENLYYLHKLNHINSHDSLNDKKTYKNEINKTRKHNSKDIIMNSNNFDDDRNTLNNNNNNNNYHTGNKENSNNQYDNNFHKAKLLPNNIIKKLSTYNIKDLYNEKENELKKKSLQNIDRNTTNDNIKKNYKNIFKMRKVSNNTLHNKKKDNFHYHNNYNEIKNICIDTNNCKNDKIFTNSEANCKNKSYISNSINCIDDKEKCDHKSFKFNLFNNLKKKYNFKKDYQFIKEDEKMQKNKIKNFFIKAFKERKIKDTNKYIMNDDICNDNKSEHTTVNNLNNNANAGDRKNKPSKVLLEHNKTKNLLIKFKKFYKSKTKNKRLNTKINNIILTNNDIKNDKNKLSTHKNIIEKNDSTFNNEYLFKHNINNGSNNKNKVEYIELNNNLKNINIEENYCSFSNFYYKDEEQENRKFLTNEYIDNNFDEIYYIQRINANNDFFSIFINVYQIYIFSRQHSSNEKVLNCNEYIKNNSQTLASIYLYIIVKSSFLKNLIKKKILNEINSCISNWKKYLIINIQNIKGSTPIPIKINNNKNKDHINNIVKNMKFFVNYYLKDIFHNFMTSFFYFFGIYENKTLENYFSYFNKDLSFVHKKNISFKNIYYKIIKNEKKNEIILENKKDFSKSRFPYLFKKKNNSNQLNLHKKSFYNSSDSEPFYITSHQIAHNYIAYINNIYFRRIILLYLLAFFFFLMLINFNFFYI</sequence>
<dbReference type="OrthoDB" id="378763at2759"/>
<dbReference type="Proteomes" id="UP000220158">
    <property type="component" value="Chromosome 8"/>
</dbReference>
<feature type="region of interest" description="Disordered" evidence="1">
    <location>
        <begin position="438"/>
        <end position="469"/>
    </location>
</feature>
<dbReference type="EMBL" id="LN835303">
    <property type="protein sequence ID" value="CRG99742.1"/>
    <property type="molecule type" value="Genomic_DNA"/>
</dbReference>
<evidence type="ECO:0000313" key="4">
    <source>
        <dbReference type="Proteomes" id="UP000220158"/>
    </source>
</evidence>
<name>A0A1J1H4B0_PLARL</name>
<keyword evidence="2" id="KW-1133">Transmembrane helix</keyword>
<keyword evidence="2" id="KW-0812">Transmembrane</keyword>
<dbReference type="GeneID" id="39735844"/>
<organism evidence="3 4">
    <name type="scientific">Plasmodium relictum</name>
    <dbReference type="NCBI Taxonomy" id="85471"/>
    <lineage>
        <taxon>Eukaryota</taxon>
        <taxon>Sar</taxon>
        <taxon>Alveolata</taxon>
        <taxon>Apicomplexa</taxon>
        <taxon>Aconoidasida</taxon>
        <taxon>Haemosporida</taxon>
        <taxon>Plasmodiidae</taxon>
        <taxon>Plasmodium</taxon>
        <taxon>Plasmodium (Haemamoeba)</taxon>
    </lineage>
</organism>
<evidence type="ECO:0000256" key="2">
    <source>
        <dbReference type="SAM" id="Phobius"/>
    </source>
</evidence>
<proteinExistence type="predicted"/>
<keyword evidence="4" id="KW-1185">Reference proteome</keyword>
<feature type="compositionally biased region" description="Low complexity" evidence="1">
    <location>
        <begin position="451"/>
        <end position="460"/>
    </location>
</feature>
<keyword evidence="2" id="KW-0472">Membrane</keyword>
<evidence type="ECO:0000256" key="1">
    <source>
        <dbReference type="SAM" id="MobiDB-lite"/>
    </source>
</evidence>
<accession>A0A1J1H4B0</accession>
<evidence type="ECO:0000313" key="3">
    <source>
        <dbReference type="EMBL" id="CRG99742.1"/>
    </source>
</evidence>
<dbReference type="AlphaFoldDB" id="A0A1J1H4B0"/>
<feature type="transmembrane region" description="Helical" evidence="2">
    <location>
        <begin position="1077"/>
        <end position="1097"/>
    </location>
</feature>
<dbReference type="RefSeq" id="XP_028532747.1">
    <property type="nucleotide sequence ID" value="XM_028676238.1"/>
</dbReference>